<evidence type="ECO:0000256" key="5">
    <source>
        <dbReference type="ARBA" id="ARBA00023136"/>
    </source>
</evidence>
<keyword evidence="6" id="KW-0325">Glycoprotein</keyword>
<feature type="transmembrane region" description="Helical" evidence="9">
    <location>
        <begin position="42"/>
        <end position="64"/>
    </location>
</feature>
<accession>A0A1Y3BGQ5</accession>
<dbReference type="PANTHER" id="PTHR23294:SF0">
    <property type="entry name" value="UNC93-LIKE PROTEIN MFSD11"/>
    <property type="match status" value="1"/>
</dbReference>
<sequence>MILLCITFWYTGIELSFFSGVYTTALGRINSLDKDGDNAKKFVGLAGMLIGIGEIVGGLIFGILGTKTVRWGRDPIIILGYFVHMISFLLIMINFPSDSTISETVKKSAYIDPSLTIALISAFLLGFADSCYCTQCMSILGTLYADNSAPAFALFKFFQSIACACAFFYTPYFNLYIQLAILAIFASIGTLSFVIVEWKLRQNDNEQQQHIN</sequence>
<keyword evidence="11" id="KW-1185">Reference proteome</keyword>
<keyword evidence="5 9" id="KW-0472">Membrane</keyword>
<dbReference type="GO" id="GO:0016020">
    <property type="term" value="C:membrane"/>
    <property type="evidence" value="ECO:0007669"/>
    <property type="project" value="UniProtKB-SubCell"/>
</dbReference>
<dbReference type="EMBL" id="MUJZ01028369">
    <property type="protein sequence ID" value="OTF78335.1"/>
    <property type="molecule type" value="Genomic_DNA"/>
</dbReference>
<dbReference type="Gene3D" id="1.20.1250.20">
    <property type="entry name" value="MFS general substrate transporter like domains"/>
    <property type="match status" value="1"/>
</dbReference>
<name>A0A1Y3BGQ5_EURMA</name>
<evidence type="ECO:0000313" key="11">
    <source>
        <dbReference type="Proteomes" id="UP000194236"/>
    </source>
</evidence>
<evidence type="ECO:0000256" key="8">
    <source>
        <dbReference type="ARBA" id="ARBA00041910"/>
    </source>
</evidence>
<evidence type="ECO:0000256" key="9">
    <source>
        <dbReference type="SAM" id="Phobius"/>
    </source>
</evidence>
<evidence type="ECO:0000256" key="3">
    <source>
        <dbReference type="ARBA" id="ARBA00022692"/>
    </source>
</evidence>
<proteinExistence type="inferred from homology"/>
<evidence type="ECO:0000313" key="10">
    <source>
        <dbReference type="EMBL" id="OTF78335.1"/>
    </source>
</evidence>
<dbReference type="SUPFAM" id="SSF103473">
    <property type="entry name" value="MFS general substrate transporter"/>
    <property type="match status" value="1"/>
</dbReference>
<evidence type="ECO:0000256" key="2">
    <source>
        <dbReference type="ARBA" id="ARBA00009172"/>
    </source>
</evidence>
<gene>
    <name evidence="10" type="ORF">BLA29_010184</name>
</gene>
<reference evidence="10 11" key="1">
    <citation type="submission" date="2017-03" db="EMBL/GenBank/DDBJ databases">
        <title>Genome Survey of Euroglyphus maynei.</title>
        <authorList>
            <person name="Arlian L.G."/>
            <person name="Morgan M.S."/>
            <person name="Rider S.D."/>
        </authorList>
    </citation>
    <scope>NUCLEOTIDE SEQUENCE [LARGE SCALE GENOMIC DNA]</scope>
    <source>
        <strain evidence="10">Arlian Lab</strain>
        <tissue evidence="10">Whole body</tissue>
    </source>
</reference>
<keyword evidence="3 9" id="KW-0812">Transmembrane</keyword>
<feature type="transmembrane region" description="Helical" evidence="9">
    <location>
        <begin position="76"/>
        <end position="95"/>
    </location>
</feature>
<organism evidence="10 11">
    <name type="scientific">Euroglyphus maynei</name>
    <name type="common">Mayne's house dust mite</name>
    <dbReference type="NCBI Taxonomy" id="6958"/>
    <lineage>
        <taxon>Eukaryota</taxon>
        <taxon>Metazoa</taxon>
        <taxon>Ecdysozoa</taxon>
        <taxon>Arthropoda</taxon>
        <taxon>Chelicerata</taxon>
        <taxon>Arachnida</taxon>
        <taxon>Acari</taxon>
        <taxon>Acariformes</taxon>
        <taxon>Sarcoptiformes</taxon>
        <taxon>Astigmata</taxon>
        <taxon>Psoroptidia</taxon>
        <taxon>Analgoidea</taxon>
        <taxon>Pyroglyphidae</taxon>
        <taxon>Pyroglyphinae</taxon>
        <taxon>Euroglyphus</taxon>
    </lineage>
</organism>
<dbReference type="InterPro" id="IPR051617">
    <property type="entry name" value="UNC-93-like_regulator"/>
</dbReference>
<dbReference type="PANTHER" id="PTHR23294">
    <property type="entry name" value="ET TRANSLATION PRODUCT-RELATED"/>
    <property type="match status" value="1"/>
</dbReference>
<dbReference type="OrthoDB" id="196103at2759"/>
<evidence type="ECO:0000256" key="7">
    <source>
        <dbReference type="ARBA" id="ARBA00040302"/>
    </source>
</evidence>
<evidence type="ECO:0000256" key="6">
    <source>
        <dbReference type="ARBA" id="ARBA00023180"/>
    </source>
</evidence>
<feature type="transmembrane region" description="Helical" evidence="9">
    <location>
        <begin position="115"/>
        <end position="140"/>
    </location>
</feature>
<comment type="similarity">
    <text evidence="2">Belongs to the unc-93 family.</text>
</comment>
<feature type="transmembrane region" description="Helical" evidence="9">
    <location>
        <begin position="152"/>
        <end position="169"/>
    </location>
</feature>
<dbReference type="Proteomes" id="UP000194236">
    <property type="component" value="Unassembled WGS sequence"/>
</dbReference>
<comment type="subcellular location">
    <subcellularLocation>
        <location evidence="1">Membrane</location>
        <topology evidence="1">Multi-pass membrane protein</topology>
    </subcellularLocation>
</comment>
<evidence type="ECO:0000256" key="1">
    <source>
        <dbReference type="ARBA" id="ARBA00004141"/>
    </source>
</evidence>
<dbReference type="InterPro" id="IPR010291">
    <property type="entry name" value="Ion_channel_UNC-93"/>
</dbReference>
<evidence type="ECO:0000256" key="4">
    <source>
        <dbReference type="ARBA" id="ARBA00022989"/>
    </source>
</evidence>
<dbReference type="AlphaFoldDB" id="A0A1Y3BGQ5"/>
<keyword evidence="4 9" id="KW-1133">Transmembrane helix</keyword>
<protein>
    <recommendedName>
        <fullName evidence="7">UNC93-like protein MFSD11</fullName>
    </recommendedName>
    <alternativeName>
        <fullName evidence="8">Major facilitator superfamily domain-containing protein 11</fullName>
    </alternativeName>
</protein>
<feature type="transmembrane region" description="Helical" evidence="9">
    <location>
        <begin position="175"/>
        <end position="196"/>
    </location>
</feature>
<comment type="caution">
    <text evidence="10">The sequence shown here is derived from an EMBL/GenBank/DDBJ whole genome shotgun (WGS) entry which is preliminary data.</text>
</comment>
<dbReference type="Pfam" id="PF05978">
    <property type="entry name" value="UNC-93"/>
    <property type="match status" value="1"/>
</dbReference>
<dbReference type="InterPro" id="IPR036259">
    <property type="entry name" value="MFS_trans_sf"/>
</dbReference>